<sequence length="187" mass="21192">MSLRRETPITIVEGELLDLSFFYKFLGKTYTFNICYLIAGIEENKVQKDSLDTTSLNLGRIFEANLIENSLLRWFTEDVRFFRIRINKITYNLSPTLQGTAVSTRDSETGVYICSLICENPSRTYNLKINGFCAPRSSFKAPIISDRLVPLEEASIGIPENLVIKIKFFGITSTNKLSPVEILEGCN</sequence>
<organism evidence="1">
    <name type="scientific">Caulerpa okamurae</name>
    <dbReference type="NCBI Taxonomy" id="118247"/>
    <lineage>
        <taxon>Eukaryota</taxon>
        <taxon>Viridiplantae</taxon>
        <taxon>Chlorophyta</taxon>
        <taxon>core chlorophytes</taxon>
        <taxon>Ulvophyceae</taxon>
        <taxon>TCBD clade</taxon>
        <taxon>Bryopsidales</taxon>
        <taxon>Halimedineae</taxon>
        <taxon>Caulerpaceae</taxon>
        <taxon>Caulerpa</taxon>
    </lineage>
</organism>
<gene>
    <name evidence="1" type="primary">orf187</name>
</gene>
<reference evidence="1" key="1">
    <citation type="submission" date="2016-08" db="EMBL/GenBank/DDBJ databases">
        <authorList>
            <person name="Wang Bo."/>
            <person name="Zheng Fengrong."/>
            <person name="Wang Xin."/>
            <person name="Du Fei."/>
        </authorList>
    </citation>
    <scope>NUCLEOTIDE SEQUENCE</scope>
</reference>
<name>A0A3S5FWT0_9CHLO</name>
<geneLocation type="chloroplast" evidence="1"/>
<keyword evidence="1" id="KW-0934">Plastid</keyword>
<proteinExistence type="predicted"/>
<keyword evidence="1" id="KW-0150">Chloroplast</keyword>
<protein>
    <submittedName>
        <fullName evidence="1">Uncharacterized protein</fullName>
    </submittedName>
</protein>
<dbReference type="AlphaFoldDB" id="A0A3S5FWT0"/>
<dbReference type="EMBL" id="KX809677">
    <property type="protein sequence ID" value="ARR28453.1"/>
    <property type="molecule type" value="Genomic_DNA"/>
</dbReference>
<accession>A0A3S5FWT0</accession>
<evidence type="ECO:0000313" key="1">
    <source>
        <dbReference type="EMBL" id="ARR28453.1"/>
    </source>
</evidence>